<evidence type="ECO:0000313" key="2">
    <source>
        <dbReference type="Proteomes" id="UP000008793"/>
    </source>
</evidence>
<dbReference type="Proteomes" id="UP000008793">
    <property type="component" value="Chromosome"/>
</dbReference>
<reference evidence="1 2" key="1">
    <citation type="journal article" date="2010" name="BMC Genomics">
        <title>Genome comparison of the epiphytic bacteria Erwinia billingiae and E. tasmaniensis with the pear pathogen E. pyrifoliae.</title>
        <authorList>
            <person name="Kube M."/>
            <person name="Migdoll A.M."/>
            <person name="Gehring I."/>
            <person name="Heitmann K."/>
            <person name="Mayer Y."/>
            <person name="Kuhl H."/>
            <person name="Knaust F."/>
            <person name="Geider K."/>
            <person name="Reinhardt R."/>
        </authorList>
    </citation>
    <scope>NUCLEOTIDE SEQUENCE [LARGE SCALE GENOMIC DNA]</scope>
    <source>
        <strain evidence="1 2">Eb661</strain>
    </source>
</reference>
<gene>
    <name evidence="1" type="ordered locus">EbC_38450</name>
</gene>
<name>D8MX19_ERWBE</name>
<organism evidence="2">
    <name type="scientific">Erwinia billingiae (strain Eb661)</name>
    <dbReference type="NCBI Taxonomy" id="634500"/>
    <lineage>
        <taxon>Bacteria</taxon>
        <taxon>Pseudomonadati</taxon>
        <taxon>Pseudomonadota</taxon>
        <taxon>Gammaproteobacteria</taxon>
        <taxon>Enterobacterales</taxon>
        <taxon>Erwiniaceae</taxon>
        <taxon>Erwinia</taxon>
    </lineage>
</organism>
<dbReference type="HOGENOM" id="CLU_3098660_0_0_6"/>
<keyword evidence="2" id="KW-1185">Reference proteome</keyword>
<dbReference type="STRING" id="634500.EbC_38450"/>
<evidence type="ECO:0000313" key="1">
    <source>
        <dbReference type="EMBL" id="CAX61376.1"/>
    </source>
</evidence>
<proteinExistence type="predicted"/>
<sequence length="51" mass="5796">MNRASSIARKFSRIGPAQNIRPFLVIAGEKINKDFYLPAITKNWPLADAFF</sequence>
<protein>
    <submittedName>
        <fullName evidence="1">Uncharacterized protein</fullName>
    </submittedName>
</protein>
<accession>D8MX19</accession>
<dbReference type="KEGG" id="ebi:EbC_38450"/>
<dbReference type="EMBL" id="FP236843">
    <property type="protein sequence ID" value="CAX61376.1"/>
    <property type="molecule type" value="Genomic_DNA"/>
</dbReference>
<dbReference type="AlphaFoldDB" id="D8MX19"/>